<dbReference type="Proteomes" id="UP000471633">
    <property type="component" value="Unassembled WGS sequence"/>
</dbReference>
<keyword evidence="4 9" id="KW-1133">Transmembrane helix</keyword>
<keyword evidence="12" id="KW-1185">Reference proteome</keyword>
<dbReference type="Pfam" id="PF00001">
    <property type="entry name" value="7tm_1"/>
    <property type="match status" value="1"/>
</dbReference>
<dbReference type="CTD" id="24590246"/>
<dbReference type="AlphaFoldDB" id="A0A922S118"/>
<evidence type="ECO:0000259" key="10">
    <source>
        <dbReference type="PROSITE" id="PS50262"/>
    </source>
</evidence>
<comment type="caution">
    <text evidence="11">The sequence shown here is derived from an EMBL/GenBank/DDBJ whole genome shotgun (WGS) entry which is preliminary data.</text>
</comment>
<dbReference type="KEGG" id="shx:MS3_00005811"/>
<evidence type="ECO:0000256" key="7">
    <source>
        <dbReference type="ARBA" id="ARBA00023170"/>
    </source>
</evidence>
<feature type="transmembrane region" description="Helical" evidence="9">
    <location>
        <begin position="326"/>
        <end position="343"/>
    </location>
</feature>
<evidence type="ECO:0000256" key="6">
    <source>
        <dbReference type="ARBA" id="ARBA00023136"/>
    </source>
</evidence>
<dbReference type="EMBL" id="AMPZ03000003">
    <property type="protein sequence ID" value="KAH9588398.1"/>
    <property type="molecule type" value="Genomic_DNA"/>
</dbReference>
<dbReference type="GO" id="GO:0005886">
    <property type="term" value="C:plasma membrane"/>
    <property type="evidence" value="ECO:0007669"/>
    <property type="project" value="UniProtKB-SubCell"/>
</dbReference>
<dbReference type="PROSITE" id="PS50262">
    <property type="entry name" value="G_PROTEIN_RECEP_F1_2"/>
    <property type="match status" value="1"/>
</dbReference>
<dbReference type="GO" id="GO:0008528">
    <property type="term" value="F:G protein-coupled peptide receptor activity"/>
    <property type="evidence" value="ECO:0007669"/>
    <property type="project" value="TreeGrafter"/>
</dbReference>
<dbReference type="Gene3D" id="1.20.1070.10">
    <property type="entry name" value="Rhodopsin 7-helix transmembrane proteins"/>
    <property type="match status" value="1"/>
</dbReference>
<reference evidence="11" key="1">
    <citation type="journal article" date="2012" name="Nat. Genet.">
        <title>Whole-genome sequence of Schistosoma haematobium.</title>
        <authorList>
            <person name="Young N.D."/>
            <person name="Jex A.R."/>
            <person name="Li B."/>
            <person name="Liu S."/>
            <person name="Yang L."/>
            <person name="Xiong Z."/>
            <person name="Li Y."/>
            <person name="Cantacessi C."/>
            <person name="Hall R.S."/>
            <person name="Xu X."/>
            <person name="Chen F."/>
            <person name="Wu X."/>
            <person name="Zerlotini A."/>
            <person name="Oliveira G."/>
            <person name="Hofmann A."/>
            <person name="Zhang G."/>
            <person name="Fang X."/>
            <person name="Kang Y."/>
            <person name="Campbell B.E."/>
            <person name="Loukas A."/>
            <person name="Ranganathan S."/>
            <person name="Rollinson D."/>
            <person name="Rinaldi G."/>
            <person name="Brindley P.J."/>
            <person name="Yang H."/>
            <person name="Wang J."/>
            <person name="Wang J."/>
            <person name="Gasser R.B."/>
        </authorList>
    </citation>
    <scope>NUCLEOTIDE SEQUENCE</scope>
</reference>
<accession>A0A922S118</accession>
<feature type="transmembrane region" description="Helical" evidence="9">
    <location>
        <begin position="173"/>
        <end position="194"/>
    </location>
</feature>
<protein>
    <recommendedName>
        <fullName evidence="10">G-protein coupled receptors family 1 profile domain-containing protein</fullName>
    </recommendedName>
</protein>
<evidence type="ECO:0000256" key="3">
    <source>
        <dbReference type="ARBA" id="ARBA00022692"/>
    </source>
</evidence>
<reference evidence="11" key="4">
    <citation type="journal article" date="2022" name="PLoS Pathog.">
        <title>Chromosome-level genome of Schistosoma haematobium underpins genome-wide explorations of molecular variation.</title>
        <authorList>
            <person name="Stroehlein A.J."/>
            <person name="Korhonen P.K."/>
            <person name="Lee V.V."/>
            <person name="Ralph S.A."/>
            <person name="Mentink-Kane M."/>
            <person name="You H."/>
            <person name="McManus D.P."/>
            <person name="Tchuente L.T."/>
            <person name="Stothard J.R."/>
            <person name="Kaur P."/>
            <person name="Dudchenko O."/>
            <person name="Aiden E.L."/>
            <person name="Yang B."/>
            <person name="Yang H."/>
            <person name="Emery A.M."/>
            <person name="Webster B.L."/>
            <person name="Brindley P.J."/>
            <person name="Rollinson D."/>
            <person name="Chang B.C.H."/>
            <person name="Gasser R.B."/>
            <person name="Young N.D."/>
        </authorList>
    </citation>
    <scope>NUCLEOTIDE SEQUENCE</scope>
</reference>
<dbReference type="PANTHER" id="PTHR24230">
    <property type="entry name" value="G-PROTEIN COUPLED RECEPTOR"/>
    <property type="match status" value="1"/>
</dbReference>
<dbReference type="GO" id="GO:0007218">
    <property type="term" value="P:neuropeptide signaling pathway"/>
    <property type="evidence" value="ECO:0007669"/>
    <property type="project" value="TreeGrafter"/>
</dbReference>
<dbReference type="SUPFAM" id="SSF81321">
    <property type="entry name" value="Family A G protein-coupled receptor-like"/>
    <property type="match status" value="1"/>
</dbReference>
<comment type="subcellular location">
    <subcellularLocation>
        <location evidence="1">Cell membrane</location>
        <topology evidence="1">Multi-pass membrane protein</topology>
    </subcellularLocation>
</comment>
<dbReference type="InterPro" id="IPR000276">
    <property type="entry name" value="GPCR_Rhodpsn"/>
</dbReference>
<evidence type="ECO:0000313" key="12">
    <source>
        <dbReference type="Proteomes" id="UP000471633"/>
    </source>
</evidence>
<sequence length="376" mass="43583">MFNMNLYTNWTEFTSPWDLLIDCILLNEGYSNASNTVCIVSTVFGVLMGYIFPFIGLFNIISNCMIIIIFFNSMINYNKQFILLGILSITDIGIILFVGWLRLFPTFGLPYMTSGTIYYFILTRSSLSCKLFTFFQGFFCTLRGNLFILLAIDRFILIYKPLIYNKLSNQYNWLLILIIIIITIIIVLPLTILADLIEIRQLTVCWFLDNTNYLLIHQALLSNTCPIQLSLVTLVDLFFLIKVIKWTRNLQRVGHSTSSSTSTSTSSTTTTNKVNISLIVTMLILQIVAFLFSLPNSIVYLISLTIDFQLISSDIVRLLVITSNMSWNLIFFQSSFNIFIYYYRIRKFNQLLKQWIIYCQCNRQKSIQQNTSITNR</sequence>
<feature type="domain" description="G-protein coupled receptors family 1 profile" evidence="10">
    <location>
        <begin position="62"/>
        <end position="341"/>
    </location>
</feature>
<evidence type="ECO:0000256" key="8">
    <source>
        <dbReference type="ARBA" id="ARBA00023224"/>
    </source>
</evidence>
<evidence type="ECO:0000256" key="5">
    <source>
        <dbReference type="ARBA" id="ARBA00023040"/>
    </source>
</evidence>
<reference evidence="11" key="2">
    <citation type="journal article" date="2019" name="Gigascience">
        <title>High-quality Schistosoma haematobium genome achieved by single-molecule and long-range sequencing.</title>
        <authorList>
            <person name="Stroehlein A.J."/>
            <person name="Korhonen P.K."/>
            <person name="Chong T.M."/>
            <person name="Lim Y.L."/>
            <person name="Chan K.G."/>
            <person name="Webster B."/>
            <person name="Rollinson D."/>
            <person name="Brindley P.J."/>
            <person name="Gasser R.B."/>
            <person name="Young N.D."/>
        </authorList>
    </citation>
    <scope>NUCLEOTIDE SEQUENCE</scope>
</reference>
<feature type="transmembrane region" description="Helical" evidence="9">
    <location>
        <begin position="214"/>
        <end position="241"/>
    </location>
</feature>
<keyword evidence="5" id="KW-0297">G-protein coupled receptor</keyword>
<keyword evidence="2" id="KW-1003">Cell membrane</keyword>
<proteinExistence type="predicted"/>
<name>A0A922S118_SCHHA</name>
<evidence type="ECO:0000256" key="9">
    <source>
        <dbReference type="SAM" id="Phobius"/>
    </source>
</evidence>
<feature type="transmembrane region" description="Helical" evidence="9">
    <location>
        <begin position="50"/>
        <end position="71"/>
    </location>
</feature>
<evidence type="ECO:0000256" key="1">
    <source>
        <dbReference type="ARBA" id="ARBA00004651"/>
    </source>
</evidence>
<reference evidence="11" key="3">
    <citation type="submission" date="2021-06" db="EMBL/GenBank/DDBJ databases">
        <title>Chromosome-level genome assembly for S. haematobium.</title>
        <authorList>
            <person name="Stroehlein A.J."/>
        </authorList>
    </citation>
    <scope>NUCLEOTIDE SEQUENCE</scope>
</reference>
<keyword evidence="7" id="KW-0675">Receptor</keyword>
<organism evidence="11 12">
    <name type="scientific">Schistosoma haematobium</name>
    <name type="common">Blood fluke</name>
    <dbReference type="NCBI Taxonomy" id="6185"/>
    <lineage>
        <taxon>Eukaryota</taxon>
        <taxon>Metazoa</taxon>
        <taxon>Spiralia</taxon>
        <taxon>Lophotrochozoa</taxon>
        <taxon>Platyhelminthes</taxon>
        <taxon>Trematoda</taxon>
        <taxon>Digenea</taxon>
        <taxon>Strigeidida</taxon>
        <taxon>Schistosomatoidea</taxon>
        <taxon>Schistosomatidae</taxon>
        <taxon>Schistosoma</taxon>
    </lineage>
</organism>
<dbReference type="GeneID" id="24590246"/>
<evidence type="ECO:0000313" key="11">
    <source>
        <dbReference type="EMBL" id="KAH9588398.1"/>
    </source>
</evidence>
<feature type="transmembrane region" description="Helical" evidence="9">
    <location>
        <begin position="83"/>
        <end position="103"/>
    </location>
</feature>
<evidence type="ECO:0000256" key="2">
    <source>
        <dbReference type="ARBA" id="ARBA00022475"/>
    </source>
</evidence>
<keyword evidence="8" id="KW-0807">Transducer</keyword>
<dbReference type="RefSeq" id="XP_012794135.3">
    <property type="nucleotide sequence ID" value="XM_012938681.3"/>
</dbReference>
<gene>
    <name evidence="11" type="ORF">MS3_00005811</name>
</gene>
<keyword evidence="6 9" id="KW-0472">Membrane</keyword>
<keyword evidence="3 9" id="KW-0812">Transmembrane</keyword>
<feature type="transmembrane region" description="Helical" evidence="9">
    <location>
        <begin position="131"/>
        <end position="152"/>
    </location>
</feature>
<dbReference type="InterPro" id="IPR017452">
    <property type="entry name" value="GPCR_Rhodpsn_7TM"/>
</dbReference>
<feature type="transmembrane region" description="Helical" evidence="9">
    <location>
        <begin position="283"/>
        <end position="306"/>
    </location>
</feature>
<evidence type="ECO:0000256" key="4">
    <source>
        <dbReference type="ARBA" id="ARBA00022989"/>
    </source>
</evidence>